<dbReference type="EMBL" id="MU970159">
    <property type="protein sequence ID" value="KAK9319831.1"/>
    <property type="molecule type" value="Genomic_DNA"/>
</dbReference>
<organism evidence="1 2">
    <name type="scientific">Lipomyces orientalis</name>
    <dbReference type="NCBI Taxonomy" id="1233043"/>
    <lineage>
        <taxon>Eukaryota</taxon>
        <taxon>Fungi</taxon>
        <taxon>Dikarya</taxon>
        <taxon>Ascomycota</taxon>
        <taxon>Saccharomycotina</taxon>
        <taxon>Lipomycetes</taxon>
        <taxon>Lipomycetales</taxon>
        <taxon>Lipomycetaceae</taxon>
        <taxon>Lipomyces</taxon>
    </lineage>
</organism>
<evidence type="ECO:0000313" key="1">
    <source>
        <dbReference type="EMBL" id="KAK9319831.1"/>
    </source>
</evidence>
<gene>
    <name evidence="1" type="ORF">V1517DRAFT_376170</name>
</gene>
<name>A0ACC3TFR9_9ASCO</name>
<proteinExistence type="predicted"/>
<comment type="caution">
    <text evidence="1">The sequence shown here is derived from an EMBL/GenBank/DDBJ whole genome shotgun (WGS) entry which is preliminary data.</text>
</comment>
<evidence type="ECO:0000313" key="2">
    <source>
        <dbReference type="Proteomes" id="UP001489719"/>
    </source>
</evidence>
<dbReference type="Proteomes" id="UP001489719">
    <property type="component" value="Unassembled WGS sequence"/>
</dbReference>
<keyword evidence="2" id="KW-1185">Reference proteome</keyword>
<reference evidence="2" key="1">
    <citation type="journal article" date="2024" name="Front. Bioeng. Biotechnol.">
        <title>Genome-scale model development and genomic sequencing of the oleaginous clade Lipomyces.</title>
        <authorList>
            <person name="Czajka J.J."/>
            <person name="Han Y."/>
            <person name="Kim J."/>
            <person name="Mondo S.J."/>
            <person name="Hofstad B.A."/>
            <person name="Robles A."/>
            <person name="Haridas S."/>
            <person name="Riley R."/>
            <person name="LaButti K."/>
            <person name="Pangilinan J."/>
            <person name="Andreopoulos W."/>
            <person name="Lipzen A."/>
            <person name="Yan J."/>
            <person name="Wang M."/>
            <person name="Ng V."/>
            <person name="Grigoriev I.V."/>
            <person name="Spatafora J.W."/>
            <person name="Magnuson J.K."/>
            <person name="Baker S.E."/>
            <person name="Pomraning K.R."/>
        </authorList>
    </citation>
    <scope>NUCLEOTIDE SEQUENCE [LARGE SCALE GENOMIC DNA]</scope>
    <source>
        <strain evidence="2">CBS 10300</strain>
    </source>
</reference>
<protein>
    <submittedName>
        <fullName evidence="1">Uncharacterized protein</fullName>
    </submittedName>
</protein>
<accession>A0ACC3TFR9</accession>
<sequence length="198" mass="22095">MLAVNFRHFMKYGSSRFWNLSVLSADLWRLRVRLPSPPVLNPTTSTTQMSAKGLEFNSSVEFIESTKGQSSTGEMSAIKSTDISPETDADYAKPLSLLKFNPPEQRLDIHMPYSQHLLLEDAWSKFMADNNISGDKRYLLVSKSIIKRYPAAGNGGNYPEALHSYTAAVFREIIASGVNEYRLNTMLASMAAKCNSTD</sequence>